<name>A0A550J3Z5_9BACT</name>
<feature type="binding site" evidence="2">
    <location>
        <position position="59"/>
    </location>
    <ligand>
        <name>substrate</name>
    </ligand>
</feature>
<dbReference type="InterPro" id="IPR013078">
    <property type="entry name" value="His_Pase_superF_clade-1"/>
</dbReference>
<sequence>MPRKLTLIRHAGLQNALDGCYVGRLDVSLSESGKQHAEHLTDRLPLAEIDALWCSPARRARETAKPLSERLKLDSLIVDDLNEVNFGRWEGLTFEQIRATDPNLVNDWAELKEGFCFPEGESHSDFQRRINTLAQAIAMCHHNHLALVTHGGVICHLLCELMGWPAKDYLKINIQRGGFATLDLYAEGAVLTGLYND</sequence>
<feature type="active site" description="Proton donor/acceptor" evidence="1">
    <location>
        <position position="83"/>
    </location>
</feature>
<dbReference type="Gene3D" id="3.40.50.1240">
    <property type="entry name" value="Phosphoglycerate mutase-like"/>
    <property type="match status" value="1"/>
</dbReference>
<dbReference type="AlphaFoldDB" id="A0A550J3Z5"/>
<dbReference type="OrthoDB" id="9781415at2"/>
<organism evidence="3 4">
    <name type="scientific">Trichloromonas acetexigens</name>
    <dbReference type="NCBI Taxonomy" id="38815"/>
    <lineage>
        <taxon>Bacteria</taxon>
        <taxon>Pseudomonadati</taxon>
        <taxon>Thermodesulfobacteriota</taxon>
        <taxon>Desulfuromonadia</taxon>
        <taxon>Desulfuromonadales</taxon>
        <taxon>Trichloromonadaceae</taxon>
        <taxon>Trichloromonas</taxon>
    </lineage>
</organism>
<protein>
    <submittedName>
        <fullName evidence="3">Histidine phosphatase family protein</fullName>
    </submittedName>
</protein>
<dbReference type="Pfam" id="PF00300">
    <property type="entry name" value="His_Phos_1"/>
    <property type="match status" value="1"/>
</dbReference>
<dbReference type="PANTHER" id="PTHR48100">
    <property type="entry name" value="BROAD-SPECIFICITY PHOSPHATASE YOR283W-RELATED"/>
    <property type="match status" value="1"/>
</dbReference>
<dbReference type="RefSeq" id="WP_092056487.1">
    <property type="nucleotide sequence ID" value="NZ_FOJJ01000015.1"/>
</dbReference>
<gene>
    <name evidence="3" type="ORF">FL622_16900</name>
</gene>
<evidence type="ECO:0000313" key="4">
    <source>
        <dbReference type="Proteomes" id="UP000317155"/>
    </source>
</evidence>
<evidence type="ECO:0000256" key="2">
    <source>
        <dbReference type="PIRSR" id="PIRSR613078-2"/>
    </source>
</evidence>
<evidence type="ECO:0000256" key="1">
    <source>
        <dbReference type="PIRSR" id="PIRSR613078-1"/>
    </source>
</evidence>
<dbReference type="SMART" id="SM00855">
    <property type="entry name" value="PGAM"/>
    <property type="match status" value="1"/>
</dbReference>
<dbReference type="Proteomes" id="UP000317155">
    <property type="component" value="Unassembled WGS sequence"/>
</dbReference>
<evidence type="ECO:0000313" key="3">
    <source>
        <dbReference type="EMBL" id="TRO77832.1"/>
    </source>
</evidence>
<comment type="caution">
    <text evidence="3">The sequence shown here is derived from an EMBL/GenBank/DDBJ whole genome shotgun (WGS) entry which is preliminary data.</text>
</comment>
<dbReference type="InterPro" id="IPR029033">
    <property type="entry name" value="His_PPase_superfam"/>
</dbReference>
<dbReference type="EMBL" id="VJVV01000022">
    <property type="protein sequence ID" value="TRO77832.1"/>
    <property type="molecule type" value="Genomic_DNA"/>
</dbReference>
<dbReference type="InterPro" id="IPR050275">
    <property type="entry name" value="PGM_Phosphatase"/>
</dbReference>
<dbReference type="GO" id="GO:0005737">
    <property type="term" value="C:cytoplasm"/>
    <property type="evidence" value="ECO:0007669"/>
    <property type="project" value="TreeGrafter"/>
</dbReference>
<dbReference type="CDD" id="cd07067">
    <property type="entry name" value="HP_PGM_like"/>
    <property type="match status" value="1"/>
</dbReference>
<keyword evidence="4" id="KW-1185">Reference proteome</keyword>
<reference evidence="3 4" key="1">
    <citation type="submission" date="2019-07" db="EMBL/GenBank/DDBJ databases">
        <title>Insights of Desulfuromonas acetexigens electromicrobiology.</title>
        <authorList>
            <person name="Katuri K."/>
            <person name="Sapireddy V."/>
            <person name="Shaw D.R."/>
            <person name="Saikaly P."/>
        </authorList>
    </citation>
    <scope>NUCLEOTIDE SEQUENCE [LARGE SCALE GENOMIC DNA]</scope>
    <source>
        <strain evidence="3 4">2873</strain>
    </source>
</reference>
<dbReference type="PANTHER" id="PTHR48100:SF59">
    <property type="entry name" value="ADENOSYLCOBALAMIN_ALPHA-RIBAZOLE PHOSPHATASE"/>
    <property type="match status" value="1"/>
</dbReference>
<dbReference type="GO" id="GO:0016791">
    <property type="term" value="F:phosphatase activity"/>
    <property type="evidence" value="ECO:0007669"/>
    <property type="project" value="TreeGrafter"/>
</dbReference>
<dbReference type="PIRSF" id="PIRSF000709">
    <property type="entry name" value="6PFK_2-Ptase"/>
    <property type="match status" value="1"/>
</dbReference>
<proteinExistence type="predicted"/>
<feature type="active site" description="Tele-phosphohistidine intermediate" evidence="1">
    <location>
        <position position="10"/>
    </location>
</feature>
<accession>A0A550J3Z5</accession>
<dbReference type="SUPFAM" id="SSF53254">
    <property type="entry name" value="Phosphoglycerate mutase-like"/>
    <property type="match status" value="1"/>
</dbReference>